<comment type="subunit">
    <text evidence="4">Monomer.</text>
</comment>
<dbReference type="NCBIfam" id="NF006757">
    <property type="entry name" value="PRK09277.1"/>
    <property type="match status" value="1"/>
</dbReference>
<dbReference type="EMBL" id="CASHTH010001406">
    <property type="protein sequence ID" value="CAI8014963.1"/>
    <property type="molecule type" value="Genomic_DNA"/>
</dbReference>
<dbReference type="FunFam" id="3.30.499.10:FF:000020">
    <property type="entry name" value="Aconitate hydratase A"/>
    <property type="match status" value="1"/>
</dbReference>
<evidence type="ECO:0000256" key="9">
    <source>
        <dbReference type="ARBA" id="ARBA00023014"/>
    </source>
</evidence>
<keyword evidence="6" id="KW-0479">Metal-binding</keyword>
<gene>
    <name evidence="14" type="ORF">GBAR_LOCUS9323</name>
</gene>
<dbReference type="PROSITE" id="PS00450">
    <property type="entry name" value="ACONITASE_1"/>
    <property type="match status" value="1"/>
</dbReference>
<dbReference type="PANTHER" id="PTHR11670">
    <property type="entry name" value="ACONITASE/IRON-RESPONSIVE ELEMENT FAMILY MEMBER"/>
    <property type="match status" value="1"/>
</dbReference>
<evidence type="ECO:0000256" key="6">
    <source>
        <dbReference type="ARBA" id="ARBA00022723"/>
    </source>
</evidence>
<protein>
    <recommendedName>
        <fullName evidence="11">Iron-responsive protein-like</fullName>
    </recommendedName>
    <alternativeName>
        <fullName evidence="10">RNA-binding protein</fullName>
    </alternativeName>
</protein>
<dbReference type="SUPFAM" id="SSF53732">
    <property type="entry name" value="Aconitase iron-sulfur domain"/>
    <property type="match status" value="1"/>
</dbReference>
<keyword evidence="7" id="KW-0694">RNA-binding</keyword>
<reference evidence="14" key="1">
    <citation type="submission" date="2023-03" db="EMBL/GenBank/DDBJ databases">
        <authorList>
            <person name="Steffen K."/>
            <person name="Cardenas P."/>
        </authorList>
    </citation>
    <scope>NUCLEOTIDE SEQUENCE</scope>
</reference>
<dbReference type="Gene3D" id="6.10.190.10">
    <property type="match status" value="1"/>
</dbReference>
<evidence type="ECO:0000256" key="11">
    <source>
        <dbReference type="ARBA" id="ARBA00031977"/>
    </source>
</evidence>
<evidence type="ECO:0000256" key="4">
    <source>
        <dbReference type="ARBA" id="ARBA00011245"/>
    </source>
</evidence>
<dbReference type="Pfam" id="PF00694">
    <property type="entry name" value="Aconitase_C"/>
    <property type="match status" value="1"/>
</dbReference>
<dbReference type="InterPro" id="IPR036008">
    <property type="entry name" value="Aconitase_4Fe-4S_dom"/>
</dbReference>
<dbReference type="InterPro" id="IPR000573">
    <property type="entry name" value="AconitaseA/IPMdHydase_ssu_swvl"/>
</dbReference>
<keyword evidence="15" id="KW-1185">Reference proteome</keyword>
<dbReference type="GO" id="GO:0051536">
    <property type="term" value="F:iron-sulfur cluster binding"/>
    <property type="evidence" value="ECO:0007669"/>
    <property type="project" value="UniProtKB-KW"/>
</dbReference>
<keyword evidence="9" id="KW-0411">Iron-sulfur</keyword>
<dbReference type="Proteomes" id="UP001174909">
    <property type="component" value="Unassembled WGS sequence"/>
</dbReference>
<dbReference type="InterPro" id="IPR015928">
    <property type="entry name" value="Aconitase/3IPM_dehydase_swvl"/>
</dbReference>
<evidence type="ECO:0000256" key="8">
    <source>
        <dbReference type="ARBA" id="ARBA00023004"/>
    </source>
</evidence>
<comment type="pathway">
    <text evidence="2">Carbohydrate metabolism; tricarboxylic acid cycle.</text>
</comment>
<evidence type="ECO:0000256" key="7">
    <source>
        <dbReference type="ARBA" id="ARBA00022884"/>
    </source>
</evidence>
<comment type="caution">
    <text evidence="14">The sequence shown here is derived from an EMBL/GenBank/DDBJ whole genome shotgun (WGS) entry which is preliminary data.</text>
</comment>
<evidence type="ECO:0000313" key="14">
    <source>
        <dbReference type="EMBL" id="CAI8014963.1"/>
    </source>
</evidence>
<dbReference type="PRINTS" id="PR00415">
    <property type="entry name" value="ACONITASE"/>
</dbReference>
<dbReference type="GO" id="GO:0006099">
    <property type="term" value="P:tricarboxylic acid cycle"/>
    <property type="evidence" value="ECO:0007669"/>
    <property type="project" value="UniProtKB-KW"/>
</dbReference>
<organism evidence="14 15">
    <name type="scientific">Geodia barretti</name>
    <name type="common">Barrett's horny sponge</name>
    <dbReference type="NCBI Taxonomy" id="519541"/>
    <lineage>
        <taxon>Eukaryota</taxon>
        <taxon>Metazoa</taxon>
        <taxon>Porifera</taxon>
        <taxon>Demospongiae</taxon>
        <taxon>Heteroscleromorpha</taxon>
        <taxon>Tetractinellida</taxon>
        <taxon>Astrophorina</taxon>
        <taxon>Geodiidae</taxon>
        <taxon>Geodia</taxon>
    </lineage>
</organism>
<dbReference type="Pfam" id="PF00330">
    <property type="entry name" value="Aconitase"/>
    <property type="match status" value="1"/>
</dbReference>
<evidence type="ECO:0000256" key="5">
    <source>
        <dbReference type="ARBA" id="ARBA00022532"/>
    </source>
</evidence>
<dbReference type="Gene3D" id="3.30.499.10">
    <property type="entry name" value="Aconitase, domain 3"/>
    <property type="match status" value="2"/>
</dbReference>
<dbReference type="InterPro" id="IPR018136">
    <property type="entry name" value="Aconitase_4Fe-4S_BS"/>
</dbReference>
<dbReference type="AlphaFoldDB" id="A0AA35WB78"/>
<proteinExistence type="inferred from homology"/>
<dbReference type="GO" id="GO:0046872">
    <property type="term" value="F:metal ion binding"/>
    <property type="evidence" value="ECO:0007669"/>
    <property type="project" value="UniProtKB-KW"/>
</dbReference>
<name>A0AA35WB78_GEOBA</name>
<evidence type="ECO:0000259" key="13">
    <source>
        <dbReference type="Pfam" id="PF00694"/>
    </source>
</evidence>
<evidence type="ECO:0000259" key="12">
    <source>
        <dbReference type="Pfam" id="PF00330"/>
    </source>
</evidence>
<keyword evidence="5" id="KW-0816">Tricarboxylic acid cycle</keyword>
<evidence type="ECO:0000256" key="10">
    <source>
        <dbReference type="ARBA" id="ARBA00031081"/>
    </source>
</evidence>
<dbReference type="SUPFAM" id="SSF52016">
    <property type="entry name" value="LeuD/IlvD-like"/>
    <property type="match status" value="1"/>
</dbReference>
<dbReference type="Gene3D" id="3.20.19.10">
    <property type="entry name" value="Aconitase, domain 4"/>
    <property type="match status" value="1"/>
</dbReference>
<sequence length="754" mass="81840">MSTQNLQQKAHSTLDTAQGSVGYSRLTALEEEGLVNLSRLPFSIRVLLENALRNLDGYLVTEEDVMAVASWEPKSQSSREFPFMPSRVLMQDFTGVPAVVDLAAMRSAIARSGGDHNKVNPIVPVDLVIDHSVQVDFFGVPTAFQLNVEREFERNTERYTFLRWAQKAFDNFSVVPPGTGIVHQVNLEYLAKVVTTRESDAGLMVFPDTVVGTDSHTTMINGLSVLGWGVGRIEAEAVLLGQPYYMQLPEVIGVKLTGALREGVTATDLVLTVTQILREKGVVEKFVEFYGSGLSNLPLPDRATIATCLLSTERPAVSSQSMLLPWSTCEAPGVDADQVELVERYAKAQGIFRTDDTPDPSVHRFMELDMGEVIPSLAGPKRPQDRVVLSDMRDAFHSNFGEQGRSATLTLDGQEESLENGKVVIAAITSCTNTSNPSVMVGSGLLAKKAVERGLTRKPWVKTSMAPGSQVVTDYMDSAGLTPYLEDLGFHNVGYGCTTCIGNSGPLPEPVSDAIREGDLAVAAVLSGNRNFEGRVHADVKANYLASPMLVVAYALAGTVDIDLTTDPIGQDSQGNPVYLQDIWPSQAEIRETVSSSLNPEMFKERYGNVSVGPDEWNSLPVPEGALYLWDEDSTYIQEVPFFKDFGGEIDGAHGHHGRSRSGGDWTVYYPENEETSIYEAGEKYQAADIPTIVIAGREYGAGSSRDWAAKGPILLGVKAAIAESYERIHRSNLIGMGVLPLQFKSGESAASLG</sequence>
<comment type="cofactor">
    <cofactor evidence="1">
        <name>[4Fe-4S] cluster</name>
        <dbReference type="ChEBI" id="CHEBI:49883"/>
    </cofactor>
</comment>
<dbReference type="InterPro" id="IPR015931">
    <property type="entry name" value="Acnase/IPM_dHydase_lsu_aba_1/3"/>
</dbReference>
<dbReference type="InterPro" id="IPR006249">
    <property type="entry name" value="Aconitase/IRP2"/>
</dbReference>
<evidence type="ECO:0000256" key="2">
    <source>
        <dbReference type="ARBA" id="ARBA00005163"/>
    </source>
</evidence>
<evidence type="ECO:0000256" key="1">
    <source>
        <dbReference type="ARBA" id="ARBA00001966"/>
    </source>
</evidence>
<evidence type="ECO:0000256" key="3">
    <source>
        <dbReference type="ARBA" id="ARBA00007185"/>
    </source>
</evidence>
<accession>A0AA35WB78</accession>
<dbReference type="InterPro" id="IPR001030">
    <property type="entry name" value="Acoase/IPM_deHydtase_lsu_aba"/>
</dbReference>
<dbReference type="CDD" id="cd01586">
    <property type="entry name" value="AcnA_IRP"/>
    <property type="match status" value="1"/>
</dbReference>
<evidence type="ECO:0000313" key="15">
    <source>
        <dbReference type="Proteomes" id="UP001174909"/>
    </source>
</evidence>
<feature type="domain" description="Aconitase/3-isopropylmalate dehydratase large subunit alpha/beta/alpha" evidence="12">
    <location>
        <begin position="76"/>
        <end position="558"/>
    </location>
</feature>
<comment type="similarity">
    <text evidence="3">Belongs to the aconitase/IPM isomerase family.</text>
</comment>
<feature type="domain" description="Aconitase A/isopropylmalate dehydratase small subunit swivel" evidence="13">
    <location>
        <begin position="669"/>
        <end position="746"/>
    </location>
</feature>
<keyword evidence="8" id="KW-0408">Iron</keyword>
<dbReference type="GO" id="GO:0003723">
    <property type="term" value="F:RNA binding"/>
    <property type="evidence" value="ECO:0007669"/>
    <property type="project" value="UniProtKB-KW"/>
</dbReference>